<organism evidence="1 2">
    <name type="scientific">Aphis glycines</name>
    <name type="common">Soybean aphid</name>
    <dbReference type="NCBI Taxonomy" id="307491"/>
    <lineage>
        <taxon>Eukaryota</taxon>
        <taxon>Metazoa</taxon>
        <taxon>Ecdysozoa</taxon>
        <taxon>Arthropoda</taxon>
        <taxon>Hexapoda</taxon>
        <taxon>Insecta</taxon>
        <taxon>Pterygota</taxon>
        <taxon>Neoptera</taxon>
        <taxon>Paraneoptera</taxon>
        <taxon>Hemiptera</taxon>
        <taxon>Sternorrhyncha</taxon>
        <taxon>Aphidomorpha</taxon>
        <taxon>Aphidoidea</taxon>
        <taxon>Aphididae</taxon>
        <taxon>Aphidini</taxon>
        <taxon>Aphis</taxon>
        <taxon>Aphis</taxon>
    </lineage>
</organism>
<gene>
    <name evidence="1" type="ORF">AGLY_012328</name>
</gene>
<accession>A0A6G0T9S7</accession>
<reference evidence="1 2" key="1">
    <citation type="submission" date="2019-08" db="EMBL/GenBank/DDBJ databases">
        <title>The genome of the soybean aphid Biotype 1, its phylome, world population structure and adaptation to the North American continent.</title>
        <authorList>
            <person name="Giordano R."/>
            <person name="Donthu R.K."/>
            <person name="Hernandez A.G."/>
            <person name="Wright C.L."/>
            <person name="Zimin A.V."/>
        </authorList>
    </citation>
    <scope>NUCLEOTIDE SEQUENCE [LARGE SCALE GENOMIC DNA]</scope>
    <source>
        <tissue evidence="1">Whole aphids</tissue>
    </source>
</reference>
<dbReference type="AlphaFoldDB" id="A0A6G0T9S7"/>
<protein>
    <submittedName>
        <fullName evidence="1">Uncharacterized protein</fullName>
    </submittedName>
</protein>
<evidence type="ECO:0000313" key="1">
    <source>
        <dbReference type="EMBL" id="KAE9528753.1"/>
    </source>
</evidence>
<name>A0A6G0T9S7_APHGL</name>
<proteinExistence type="predicted"/>
<dbReference type="EMBL" id="VYZN01000048">
    <property type="protein sequence ID" value="KAE9528753.1"/>
    <property type="molecule type" value="Genomic_DNA"/>
</dbReference>
<keyword evidence="2" id="KW-1185">Reference proteome</keyword>
<evidence type="ECO:0000313" key="2">
    <source>
        <dbReference type="Proteomes" id="UP000475862"/>
    </source>
</evidence>
<dbReference type="Proteomes" id="UP000475862">
    <property type="component" value="Unassembled WGS sequence"/>
</dbReference>
<sequence length="302" mass="36049">MFKNKELINFIWSYIKIFSSKCRYYTTISVQFYFFLARYDYFDNKSIYCIIKSTYTKLELLIKDMYVCKMEIRHIETHILHNMYKCTHRLMGTICHNSATHSLQPIIIRPRRTKQIRNIQIQFKKNILILNTLSITNFARCKKKVGKPCSNLLIYFTCIIHIFFQDLSFKNNKYKKQKTSTSTINIYQILTTQLDFINLKTYLFYSIKYTKMSVMVVEFELSFSFFTFENPYNITCVNITVNTIKMAAAISVDLRMNRLLLHLIHEFTCSVYNINMKKKKTLKQSWPDLDEYIIMSSGQSFA</sequence>
<comment type="caution">
    <text evidence="1">The sequence shown here is derived from an EMBL/GenBank/DDBJ whole genome shotgun (WGS) entry which is preliminary data.</text>
</comment>